<dbReference type="InterPro" id="IPR013767">
    <property type="entry name" value="PAS_fold"/>
</dbReference>
<dbReference type="Pfam" id="PF00989">
    <property type="entry name" value="PAS"/>
    <property type="match status" value="1"/>
</dbReference>
<dbReference type="InterPro" id="IPR000700">
    <property type="entry name" value="PAS-assoc_C"/>
</dbReference>
<gene>
    <name evidence="12" type="ORF">V5E97_20500</name>
</gene>
<dbReference type="InterPro" id="IPR001789">
    <property type="entry name" value="Sig_transdc_resp-reg_receiver"/>
</dbReference>
<dbReference type="PROSITE" id="PS50112">
    <property type="entry name" value="PAS"/>
    <property type="match status" value="1"/>
</dbReference>
<dbReference type="InterPro" id="IPR011006">
    <property type="entry name" value="CheY-like_superfamily"/>
</dbReference>
<feature type="modified residue" description="4-aspartylphosphate" evidence="6">
    <location>
        <position position="539"/>
    </location>
</feature>
<dbReference type="SMART" id="SM00387">
    <property type="entry name" value="HATPase_c"/>
    <property type="match status" value="1"/>
</dbReference>
<keyword evidence="12" id="KW-0547">Nucleotide-binding</keyword>
<dbReference type="GO" id="GO:0005886">
    <property type="term" value="C:plasma membrane"/>
    <property type="evidence" value="ECO:0007669"/>
    <property type="project" value="TreeGrafter"/>
</dbReference>
<feature type="transmembrane region" description="Helical" evidence="7">
    <location>
        <begin position="38"/>
        <end position="65"/>
    </location>
</feature>
<keyword evidence="4" id="KW-0808">Transferase</keyword>
<evidence type="ECO:0000259" key="10">
    <source>
        <dbReference type="PROSITE" id="PS50112"/>
    </source>
</evidence>
<dbReference type="Gene3D" id="3.30.565.10">
    <property type="entry name" value="Histidine kinase-like ATPase, C-terminal domain"/>
    <property type="match status" value="1"/>
</dbReference>
<dbReference type="InterPro" id="IPR000014">
    <property type="entry name" value="PAS"/>
</dbReference>
<evidence type="ECO:0000259" key="8">
    <source>
        <dbReference type="PROSITE" id="PS50109"/>
    </source>
</evidence>
<dbReference type="PRINTS" id="PR00344">
    <property type="entry name" value="BCTRLSENSOR"/>
</dbReference>
<evidence type="ECO:0000256" key="3">
    <source>
        <dbReference type="ARBA" id="ARBA00022553"/>
    </source>
</evidence>
<dbReference type="Gene3D" id="3.40.50.2300">
    <property type="match status" value="1"/>
</dbReference>
<accession>A0AAU7C6J0</accession>
<dbReference type="GO" id="GO:0005524">
    <property type="term" value="F:ATP binding"/>
    <property type="evidence" value="ECO:0007669"/>
    <property type="project" value="UniProtKB-KW"/>
</dbReference>
<dbReference type="EC" id="2.7.13.3" evidence="2"/>
<dbReference type="CDD" id="cd00082">
    <property type="entry name" value="HisKA"/>
    <property type="match status" value="1"/>
</dbReference>
<evidence type="ECO:0000259" key="9">
    <source>
        <dbReference type="PROSITE" id="PS50110"/>
    </source>
</evidence>
<dbReference type="InterPro" id="IPR004358">
    <property type="entry name" value="Sig_transdc_His_kin-like_C"/>
</dbReference>
<proteinExistence type="predicted"/>
<sequence length="610" mass="66133">MRNDDRAYRYGVALLLILIGGLVVNIPIVREGMGTPAIVAIFLILLSALYGGLGPGLLTTGLIALTSLGAPLTSWRAVRLALFVTGGVSISLLAEALHAARRRAEESRQALSAVLTSIGDAVIATDKLGRVTFANPVASTLTGWSPEETVGQPLGEIFRITHEETRRPIASSVAKVLRDGVVVGLANHTLLIARDGTERPIHDSAAPIRDAGGEILGAVLVFRDDTERRDHERQMLEASRRKDEFLAMLAHELRNPMGSIKAAVAMLETPEAGRHLPWVRGVLNRQIGQLTRLLDDLLDVARITRGQIVLQTEPVDADLAIRQAIESARPLTEARGHRVDTQITPEPKRIEADRVRLEQVLVNLLGNAAKYTPTGGRIKVSSAREGADVVIRVEDNGIGIPPEMLPKIFDLFTQGERSLARTEGGLGVGLTIVKSLVERHGGAVTVQSQGLGQGSTFTVRFPALEVELPPADTPLAFPAKVDATHRKGTRILIVDDNKDLAQSLARLLRHVGHEVKMAYDGPEGIETARVYAPDVLLLDIGLPCLDGYEVARRLRREENSKRALIIAISGYGQEEDQRLSREAGIDHYLVKPVDIHTVATLISQTDRVLS</sequence>
<evidence type="ECO:0000256" key="6">
    <source>
        <dbReference type="PROSITE-ProRule" id="PRU00169"/>
    </source>
</evidence>
<dbReference type="InterPro" id="IPR036890">
    <property type="entry name" value="HATPase_C_sf"/>
</dbReference>
<dbReference type="AlphaFoldDB" id="A0AAU7C6J0"/>
<dbReference type="PANTHER" id="PTHR43047">
    <property type="entry name" value="TWO-COMPONENT HISTIDINE PROTEIN KINASE"/>
    <property type="match status" value="1"/>
</dbReference>
<dbReference type="CDD" id="cd16922">
    <property type="entry name" value="HATPase_EvgS-ArcB-TorS-like"/>
    <property type="match status" value="1"/>
</dbReference>
<comment type="catalytic activity">
    <reaction evidence="1">
        <text>ATP + protein L-histidine = ADP + protein N-phospho-L-histidine.</text>
        <dbReference type="EC" id="2.7.13.3"/>
    </reaction>
</comment>
<feature type="domain" description="Histidine kinase" evidence="8">
    <location>
        <begin position="248"/>
        <end position="465"/>
    </location>
</feature>
<dbReference type="InterPro" id="IPR036097">
    <property type="entry name" value="HisK_dim/P_sf"/>
</dbReference>
<evidence type="ECO:0000256" key="2">
    <source>
        <dbReference type="ARBA" id="ARBA00012438"/>
    </source>
</evidence>
<dbReference type="InterPro" id="IPR035965">
    <property type="entry name" value="PAS-like_dom_sf"/>
</dbReference>
<dbReference type="InterPro" id="IPR005467">
    <property type="entry name" value="His_kinase_dom"/>
</dbReference>
<dbReference type="InterPro" id="IPR003594">
    <property type="entry name" value="HATPase_dom"/>
</dbReference>
<dbReference type="RefSeq" id="WP_406693409.1">
    <property type="nucleotide sequence ID" value="NZ_CP155447.1"/>
</dbReference>
<keyword evidence="7" id="KW-1133">Transmembrane helix</keyword>
<dbReference type="CDD" id="cd17580">
    <property type="entry name" value="REC_2_DhkD-like"/>
    <property type="match status" value="1"/>
</dbReference>
<dbReference type="Gene3D" id="1.10.287.130">
    <property type="match status" value="1"/>
</dbReference>
<dbReference type="InterPro" id="IPR003661">
    <property type="entry name" value="HisK_dim/P_dom"/>
</dbReference>
<evidence type="ECO:0000256" key="7">
    <source>
        <dbReference type="SAM" id="Phobius"/>
    </source>
</evidence>
<dbReference type="PROSITE" id="PS50113">
    <property type="entry name" value="PAC"/>
    <property type="match status" value="1"/>
</dbReference>
<dbReference type="Gene3D" id="3.30.450.20">
    <property type="entry name" value="PAS domain"/>
    <property type="match status" value="1"/>
</dbReference>
<dbReference type="PANTHER" id="PTHR43047:SF72">
    <property type="entry name" value="OSMOSENSING HISTIDINE PROTEIN KINASE SLN1"/>
    <property type="match status" value="1"/>
</dbReference>
<dbReference type="GO" id="GO:0000155">
    <property type="term" value="F:phosphorelay sensor kinase activity"/>
    <property type="evidence" value="ECO:0007669"/>
    <property type="project" value="InterPro"/>
</dbReference>
<dbReference type="CDD" id="cd00130">
    <property type="entry name" value="PAS"/>
    <property type="match status" value="1"/>
</dbReference>
<dbReference type="EMBL" id="CP155447">
    <property type="protein sequence ID" value="XBH00738.1"/>
    <property type="molecule type" value="Genomic_DNA"/>
</dbReference>
<dbReference type="PROSITE" id="PS50110">
    <property type="entry name" value="RESPONSE_REGULATORY"/>
    <property type="match status" value="1"/>
</dbReference>
<feature type="transmembrane region" description="Helical" evidence="7">
    <location>
        <begin position="77"/>
        <end position="100"/>
    </location>
</feature>
<dbReference type="Pfam" id="PF02518">
    <property type="entry name" value="HATPase_c"/>
    <property type="match status" value="1"/>
</dbReference>
<keyword evidence="7" id="KW-0472">Membrane</keyword>
<keyword evidence="12" id="KW-0067">ATP-binding</keyword>
<keyword evidence="5" id="KW-0418">Kinase</keyword>
<name>A0AAU7C6J0_9BACT</name>
<dbReference type="SMART" id="SM00448">
    <property type="entry name" value="REC"/>
    <property type="match status" value="1"/>
</dbReference>
<feature type="domain" description="Response regulatory" evidence="9">
    <location>
        <begin position="490"/>
        <end position="606"/>
    </location>
</feature>
<dbReference type="SUPFAM" id="SSF55785">
    <property type="entry name" value="PYP-like sensor domain (PAS domain)"/>
    <property type="match status" value="1"/>
</dbReference>
<dbReference type="SUPFAM" id="SSF55874">
    <property type="entry name" value="ATPase domain of HSP90 chaperone/DNA topoisomerase II/histidine kinase"/>
    <property type="match status" value="1"/>
</dbReference>
<dbReference type="PROSITE" id="PS50109">
    <property type="entry name" value="HIS_KIN"/>
    <property type="match status" value="1"/>
</dbReference>
<reference evidence="12" key="1">
    <citation type="submission" date="2024-05" db="EMBL/GenBank/DDBJ databases">
        <title>Planctomycetes of the genus Singulisphaera possess chitinolytic capabilities.</title>
        <authorList>
            <person name="Ivanova A."/>
        </authorList>
    </citation>
    <scope>NUCLEOTIDE SEQUENCE</scope>
    <source>
        <strain evidence="12">Ch08T</strain>
    </source>
</reference>
<dbReference type="GO" id="GO:0009927">
    <property type="term" value="F:histidine phosphotransfer kinase activity"/>
    <property type="evidence" value="ECO:0007669"/>
    <property type="project" value="TreeGrafter"/>
</dbReference>
<dbReference type="GO" id="GO:0006355">
    <property type="term" value="P:regulation of DNA-templated transcription"/>
    <property type="evidence" value="ECO:0007669"/>
    <property type="project" value="InterPro"/>
</dbReference>
<evidence type="ECO:0000256" key="4">
    <source>
        <dbReference type="ARBA" id="ARBA00022679"/>
    </source>
</evidence>
<dbReference type="SUPFAM" id="SSF47384">
    <property type="entry name" value="Homodimeric domain of signal transducing histidine kinase"/>
    <property type="match status" value="1"/>
</dbReference>
<dbReference type="SMART" id="SM00091">
    <property type="entry name" value="PAS"/>
    <property type="match status" value="1"/>
</dbReference>
<feature type="transmembrane region" description="Helical" evidence="7">
    <location>
        <begin position="7"/>
        <end position="26"/>
    </location>
</feature>
<dbReference type="FunFam" id="3.30.565.10:FF:000006">
    <property type="entry name" value="Sensor histidine kinase WalK"/>
    <property type="match status" value="1"/>
</dbReference>
<organism evidence="12">
    <name type="scientific">Singulisphaera sp. Ch08</name>
    <dbReference type="NCBI Taxonomy" id="3120278"/>
    <lineage>
        <taxon>Bacteria</taxon>
        <taxon>Pseudomonadati</taxon>
        <taxon>Planctomycetota</taxon>
        <taxon>Planctomycetia</taxon>
        <taxon>Isosphaerales</taxon>
        <taxon>Isosphaeraceae</taxon>
        <taxon>Singulisphaera</taxon>
    </lineage>
</organism>
<evidence type="ECO:0000313" key="12">
    <source>
        <dbReference type="EMBL" id="XBH00738.1"/>
    </source>
</evidence>
<evidence type="ECO:0000259" key="11">
    <source>
        <dbReference type="PROSITE" id="PS50113"/>
    </source>
</evidence>
<dbReference type="SMART" id="SM00086">
    <property type="entry name" value="PAC"/>
    <property type="match status" value="1"/>
</dbReference>
<dbReference type="SMART" id="SM00388">
    <property type="entry name" value="HisKA"/>
    <property type="match status" value="1"/>
</dbReference>
<protein>
    <recommendedName>
        <fullName evidence="2">histidine kinase</fullName>
        <ecNumber evidence="2">2.7.13.3</ecNumber>
    </recommendedName>
</protein>
<keyword evidence="3 6" id="KW-0597">Phosphoprotein</keyword>
<dbReference type="Pfam" id="PF00512">
    <property type="entry name" value="HisKA"/>
    <property type="match status" value="1"/>
</dbReference>
<dbReference type="SUPFAM" id="SSF52172">
    <property type="entry name" value="CheY-like"/>
    <property type="match status" value="1"/>
</dbReference>
<dbReference type="InterPro" id="IPR001610">
    <property type="entry name" value="PAC"/>
</dbReference>
<dbReference type="Pfam" id="PF00072">
    <property type="entry name" value="Response_reg"/>
    <property type="match status" value="1"/>
</dbReference>
<evidence type="ECO:0000256" key="5">
    <source>
        <dbReference type="ARBA" id="ARBA00022777"/>
    </source>
</evidence>
<evidence type="ECO:0000256" key="1">
    <source>
        <dbReference type="ARBA" id="ARBA00000085"/>
    </source>
</evidence>
<feature type="domain" description="PAC" evidence="11">
    <location>
        <begin position="185"/>
        <end position="237"/>
    </location>
</feature>
<keyword evidence="7" id="KW-0812">Transmembrane</keyword>
<feature type="domain" description="PAS" evidence="10">
    <location>
        <begin position="107"/>
        <end position="180"/>
    </location>
</feature>
<dbReference type="NCBIfam" id="TIGR00229">
    <property type="entry name" value="sensory_box"/>
    <property type="match status" value="1"/>
</dbReference>